<gene>
    <name evidence="12" type="ORF">LSTR_LSTR000650</name>
</gene>
<dbReference type="InterPro" id="IPR024599">
    <property type="entry name" value="RB_N"/>
</dbReference>
<dbReference type="Gene3D" id="1.10.472.140">
    <property type="match status" value="1"/>
</dbReference>
<dbReference type="InParanoid" id="A0A482XH97"/>
<dbReference type="SMART" id="SM01367">
    <property type="entry name" value="DUF3452"/>
    <property type="match status" value="1"/>
</dbReference>
<feature type="domain" description="Retinoblastoma-associated protein N-terminal" evidence="10">
    <location>
        <begin position="67"/>
        <end position="206"/>
    </location>
</feature>
<evidence type="ECO:0008006" key="14">
    <source>
        <dbReference type="Google" id="ProtNLM"/>
    </source>
</evidence>
<dbReference type="SMR" id="A0A482XH97"/>
<evidence type="ECO:0000259" key="9">
    <source>
        <dbReference type="SMART" id="SM00385"/>
    </source>
</evidence>
<dbReference type="OrthoDB" id="844594at2759"/>
<feature type="region of interest" description="Disordered" evidence="8">
    <location>
        <begin position="574"/>
        <end position="614"/>
    </location>
</feature>
<dbReference type="Pfam" id="PF01858">
    <property type="entry name" value="RB_A"/>
    <property type="match status" value="1"/>
</dbReference>
<feature type="compositionally biased region" description="Basic and acidic residues" evidence="8">
    <location>
        <begin position="701"/>
        <end position="724"/>
    </location>
</feature>
<comment type="subcellular location">
    <subcellularLocation>
        <location evidence="1">Nucleus</location>
    </subcellularLocation>
</comment>
<dbReference type="Pfam" id="PF01857">
    <property type="entry name" value="RB_B"/>
    <property type="match status" value="1"/>
</dbReference>
<dbReference type="GO" id="GO:2000134">
    <property type="term" value="P:negative regulation of G1/S transition of mitotic cell cycle"/>
    <property type="evidence" value="ECO:0007669"/>
    <property type="project" value="TreeGrafter"/>
</dbReference>
<keyword evidence="3" id="KW-0678">Repressor</keyword>
<keyword evidence="7" id="KW-0131">Cell cycle</keyword>
<dbReference type="FunCoup" id="A0A482XH97">
    <property type="interactions" value="1745"/>
</dbReference>
<evidence type="ECO:0000256" key="5">
    <source>
        <dbReference type="ARBA" id="ARBA00023163"/>
    </source>
</evidence>
<proteinExistence type="inferred from homology"/>
<protein>
    <recommendedName>
        <fullName evidence="14">Retinoblastoma-like protein 1</fullName>
    </recommendedName>
</protein>
<evidence type="ECO:0000313" key="12">
    <source>
        <dbReference type="EMBL" id="RZF44698.1"/>
    </source>
</evidence>
<feature type="domain" description="Retinoblastoma-associated protein A-box" evidence="11">
    <location>
        <begin position="382"/>
        <end position="563"/>
    </location>
</feature>
<feature type="compositionally biased region" description="Basic and acidic residues" evidence="8">
    <location>
        <begin position="842"/>
        <end position="860"/>
    </location>
</feature>
<feature type="region of interest" description="Disordered" evidence="8">
    <location>
        <begin position="697"/>
        <end position="724"/>
    </location>
</feature>
<dbReference type="GO" id="GO:0000977">
    <property type="term" value="F:RNA polymerase II transcription regulatory region sequence-specific DNA binding"/>
    <property type="evidence" value="ECO:0007669"/>
    <property type="project" value="TreeGrafter"/>
</dbReference>
<dbReference type="GO" id="GO:0005634">
    <property type="term" value="C:nucleus"/>
    <property type="evidence" value="ECO:0007669"/>
    <property type="project" value="UniProtKB-SubCell"/>
</dbReference>
<dbReference type="InterPro" id="IPR002720">
    <property type="entry name" value="RB_A"/>
</dbReference>
<evidence type="ECO:0000256" key="6">
    <source>
        <dbReference type="ARBA" id="ARBA00023242"/>
    </source>
</evidence>
<dbReference type="GO" id="GO:0000785">
    <property type="term" value="C:chromatin"/>
    <property type="evidence" value="ECO:0007669"/>
    <property type="project" value="TreeGrafter"/>
</dbReference>
<dbReference type="InterPro" id="IPR002719">
    <property type="entry name" value="RB_B"/>
</dbReference>
<dbReference type="SMART" id="SM00385">
    <property type="entry name" value="CYCLIN"/>
    <property type="match status" value="1"/>
</dbReference>
<keyword evidence="13" id="KW-1185">Reference proteome</keyword>
<dbReference type="GO" id="GO:0030154">
    <property type="term" value="P:cell differentiation"/>
    <property type="evidence" value="ECO:0007669"/>
    <property type="project" value="TreeGrafter"/>
</dbReference>
<comment type="caution">
    <text evidence="12">The sequence shown here is derived from an EMBL/GenBank/DDBJ whole genome shotgun (WGS) entry which is preliminary data.</text>
</comment>
<feature type="region of interest" description="Disordered" evidence="8">
    <location>
        <begin position="841"/>
        <end position="860"/>
    </location>
</feature>
<evidence type="ECO:0000313" key="13">
    <source>
        <dbReference type="Proteomes" id="UP000291343"/>
    </source>
</evidence>
<dbReference type="FunFam" id="1.10.472.10:FF:000035">
    <property type="entry name" value="RB transcriptional corepressor-like 1"/>
    <property type="match status" value="1"/>
</dbReference>
<evidence type="ECO:0000256" key="2">
    <source>
        <dbReference type="ARBA" id="ARBA00009475"/>
    </source>
</evidence>
<dbReference type="PANTHER" id="PTHR13742">
    <property type="entry name" value="RETINOBLASTOMA-ASSOCIATED PROTEIN RB -RELATED"/>
    <property type="match status" value="1"/>
</dbReference>
<accession>A0A482XH97</accession>
<dbReference type="PANTHER" id="PTHR13742:SF17">
    <property type="entry name" value="RE32990P-RELATED"/>
    <property type="match status" value="1"/>
</dbReference>
<evidence type="ECO:0000256" key="4">
    <source>
        <dbReference type="ARBA" id="ARBA00023015"/>
    </source>
</evidence>
<evidence type="ECO:0000256" key="8">
    <source>
        <dbReference type="SAM" id="MobiDB-lite"/>
    </source>
</evidence>
<reference evidence="12 13" key="1">
    <citation type="journal article" date="2017" name="Gigascience">
        <title>Genome sequence of the small brown planthopper, Laodelphax striatellus.</title>
        <authorList>
            <person name="Zhu J."/>
            <person name="Jiang F."/>
            <person name="Wang X."/>
            <person name="Yang P."/>
            <person name="Bao Y."/>
            <person name="Zhao W."/>
            <person name="Wang W."/>
            <person name="Lu H."/>
            <person name="Wang Q."/>
            <person name="Cui N."/>
            <person name="Li J."/>
            <person name="Chen X."/>
            <person name="Luo L."/>
            <person name="Yu J."/>
            <person name="Kang L."/>
            <person name="Cui F."/>
        </authorList>
    </citation>
    <scope>NUCLEOTIDE SEQUENCE [LARGE SCALE GENOMIC DNA]</scope>
    <source>
        <strain evidence="12">Lst14</strain>
    </source>
</reference>
<dbReference type="InterPro" id="IPR036915">
    <property type="entry name" value="Cyclin-like_sf"/>
</dbReference>
<dbReference type="SUPFAM" id="SSF47954">
    <property type="entry name" value="Cyclin-like"/>
    <property type="match status" value="2"/>
</dbReference>
<keyword evidence="6" id="KW-0539">Nucleus</keyword>
<dbReference type="InterPro" id="IPR028309">
    <property type="entry name" value="RB_fam"/>
</dbReference>
<dbReference type="CDD" id="cd20600">
    <property type="entry name" value="CYCLIN_RBL"/>
    <property type="match status" value="1"/>
</dbReference>
<comment type="similarity">
    <text evidence="2">Belongs to the retinoblastoma protein (RB) family.</text>
</comment>
<dbReference type="InterPro" id="IPR013763">
    <property type="entry name" value="Cyclin-like_dom"/>
</dbReference>
<dbReference type="AlphaFoldDB" id="A0A482XH97"/>
<dbReference type="Pfam" id="PF11934">
    <property type="entry name" value="DUF3452"/>
    <property type="match status" value="1"/>
</dbReference>
<evidence type="ECO:0000256" key="3">
    <source>
        <dbReference type="ARBA" id="ARBA00022491"/>
    </source>
</evidence>
<keyword evidence="5" id="KW-0804">Transcription</keyword>
<evidence type="ECO:0000259" key="11">
    <source>
        <dbReference type="SMART" id="SM01368"/>
    </source>
</evidence>
<evidence type="ECO:0000259" key="10">
    <source>
        <dbReference type="SMART" id="SM01367"/>
    </source>
</evidence>
<dbReference type="EMBL" id="QKKF02010319">
    <property type="protein sequence ID" value="RZF44698.1"/>
    <property type="molecule type" value="Genomic_DNA"/>
</dbReference>
<sequence>MGLAGDEEDVIYKKYQDVCKNLNMDQETVTIAWETYIKIKEMFSLEGDHLHWLGCALYVACRKATPSTVAKADTLIEGNLVSLSSLLKHCNLRFTQFVSKFKKWTEMTNLGKEFHDRIERLTKNFAVSTTTFKKFKPIFADMFVLNEPPRQQKTKKQRNIPCSVSKLFNFTWTLFVCVKAEIPAFSDDLVNSYHLLLSCCDLIFFNAVLSDRRDLLNPNFPGLPKDYHDDNYQPPAEPQCIIRDLCENHDGIAMEAKSIKEYCWKAQIRKLFDKKVLKGDSTNFSDLLEPSNFEQNFKNVNKMYEEYVLSVGDIDDRLFMDYDNNELGTPSKIMSQSGIGDFAQSLQAKKDLNFQLGNSQPLVSPPLTGRIYLRGREGSNVTPVSTATQSVSRLQNMLSGRQACPSENLRNIISTCIDNPRIEQRVQEMGALFCSRYSQQDFARNRLQLAVCLYYKLLDNIISEEIKRTNFDCNHLLNQSIFHLTMFACCLEIVIYSYNSQKTFPWVLEALNIEPYHFYKVIEVIVRAEDQLSRDMVKHLNMIEEQILESLAWKNSSPLWEILAKTNQSVPSCEDVSLPSQLQDHMKTSTSQNGTPSKSDTPKEASTPVASVSERFQSPLTMNFTKKPWRLVEANSVLKSIKPGQSLLQVPNQQSKGTTVAVPADGDEKEVKKYIPITISGTSGNFIIQTSKSTTIQLPESAEKTDDTEKSEKTEKSVSQKENKPKRTGSLALFFRKFYHLASVRMHELCNQLNLMDTELRRKIWTCFEHSIVEHIHLMIDRHLDQIIMCSVYVICKVVGPDRTFTEVMKCYRLQPQCNSNVYRNVLLTSDASKTNAYTLSLKKDETQKEDENNESTQKETRGDLIKFYNTVYVRSVQPFVLRFNQKGRTEELTLSPLLVGKSTPMSPRRRVSDKHSVYIRPLATTESMSAVPSPSPIRSLSYCFSRSPAKDLRAINTMIQVECGRKIGKRLLDDNEEETPAKRTACQAVNRKMADIYVDRLSAERSCRCSLYHKPGIVEDVLYLCGRICERRCPRTLNKKSNFQLLAFLLI</sequence>
<name>A0A482XH97_LAOST</name>
<dbReference type="STRING" id="195883.A0A482XH97"/>
<feature type="compositionally biased region" description="Polar residues" evidence="8">
    <location>
        <begin position="578"/>
        <end position="599"/>
    </location>
</feature>
<dbReference type="GO" id="GO:0005667">
    <property type="term" value="C:transcription regulator complex"/>
    <property type="evidence" value="ECO:0007669"/>
    <property type="project" value="TreeGrafter"/>
</dbReference>
<organism evidence="12 13">
    <name type="scientific">Laodelphax striatellus</name>
    <name type="common">Small brown planthopper</name>
    <name type="synonym">Delphax striatella</name>
    <dbReference type="NCBI Taxonomy" id="195883"/>
    <lineage>
        <taxon>Eukaryota</taxon>
        <taxon>Metazoa</taxon>
        <taxon>Ecdysozoa</taxon>
        <taxon>Arthropoda</taxon>
        <taxon>Hexapoda</taxon>
        <taxon>Insecta</taxon>
        <taxon>Pterygota</taxon>
        <taxon>Neoptera</taxon>
        <taxon>Paraneoptera</taxon>
        <taxon>Hemiptera</taxon>
        <taxon>Auchenorrhyncha</taxon>
        <taxon>Fulgoroidea</taxon>
        <taxon>Delphacidae</taxon>
        <taxon>Criomorphinae</taxon>
        <taxon>Laodelphax</taxon>
    </lineage>
</organism>
<dbReference type="SMART" id="SM01368">
    <property type="entry name" value="RB_A"/>
    <property type="match status" value="1"/>
</dbReference>
<dbReference type="GO" id="GO:0006357">
    <property type="term" value="P:regulation of transcription by RNA polymerase II"/>
    <property type="evidence" value="ECO:0007669"/>
    <property type="project" value="InterPro"/>
</dbReference>
<keyword evidence="4" id="KW-0805">Transcription regulation</keyword>
<dbReference type="Gene3D" id="1.10.472.10">
    <property type="entry name" value="Cyclin-like"/>
    <property type="match status" value="3"/>
</dbReference>
<evidence type="ECO:0000256" key="7">
    <source>
        <dbReference type="ARBA" id="ARBA00023306"/>
    </source>
</evidence>
<feature type="domain" description="Cyclin-like" evidence="9">
    <location>
        <begin position="744"/>
        <end position="874"/>
    </location>
</feature>
<evidence type="ECO:0000256" key="1">
    <source>
        <dbReference type="ARBA" id="ARBA00004123"/>
    </source>
</evidence>
<dbReference type="Proteomes" id="UP000291343">
    <property type="component" value="Unassembled WGS sequence"/>
</dbReference>